<name>A0A9D7XCH7_9BACT</name>
<dbReference type="EMBL" id="JADKFW010000004">
    <property type="protein sequence ID" value="MBK9716784.1"/>
    <property type="molecule type" value="Genomic_DNA"/>
</dbReference>
<evidence type="ECO:0000313" key="2">
    <source>
        <dbReference type="Proteomes" id="UP000808349"/>
    </source>
</evidence>
<dbReference type="Proteomes" id="UP000808349">
    <property type="component" value="Unassembled WGS sequence"/>
</dbReference>
<accession>A0A9D7XCH7</accession>
<protein>
    <submittedName>
        <fullName evidence="1">Uncharacterized protein</fullName>
    </submittedName>
</protein>
<comment type="caution">
    <text evidence="1">The sequence shown here is derived from an EMBL/GenBank/DDBJ whole genome shotgun (WGS) entry which is preliminary data.</text>
</comment>
<organism evidence="1 2">
    <name type="scientific">Candidatus Defluviibacterium haderslevense</name>
    <dbReference type="NCBI Taxonomy" id="2981993"/>
    <lineage>
        <taxon>Bacteria</taxon>
        <taxon>Pseudomonadati</taxon>
        <taxon>Bacteroidota</taxon>
        <taxon>Saprospiria</taxon>
        <taxon>Saprospirales</taxon>
        <taxon>Saprospiraceae</taxon>
        <taxon>Candidatus Defluviibacterium</taxon>
    </lineage>
</organism>
<reference evidence="1 2" key="1">
    <citation type="submission" date="2020-10" db="EMBL/GenBank/DDBJ databases">
        <title>Connecting structure to function with the recovery of over 1000 high-quality activated sludge metagenome-assembled genomes encoding full-length rRNA genes using long-read sequencing.</title>
        <authorList>
            <person name="Singleton C.M."/>
            <person name="Petriglieri F."/>
            <person name="Kristensen J.M."/>
            <person name="Kirkegaard R.H."/>
            <person name="Michaelsen T.Y."/>
            <person name="Andersen M.H."/>
            <person name="Karst S.M."/>
            <person name="Dueholm M.S."/>
            <person name="Nielsen P.H."/>
            <person name="Albertsen M."/>
        </authorList>
    </citation>
    <scope>NUCLEOTIDE SEQUENCE [LARGE SCALE GENOMIC DNA]</scope>
    <source>
        <strain evidence="1">Ribe_18-Q3-R11-54_BAT3C.373</strain>
    </source>
</reference>
<sequence>MKNDSLEDVYSTNFANKTITIEIIELKRQSFLLYYDNCNEFNKRKIKDFTDTVEDIIENENLKVFPSYLEIYLDKFYRPNGLKNYGYNSVLQFILSSELELNQNLDELVSKFEEDLKQKPWLTSNDKKLWADFKEKRKKVLIIEEYIYSLEQDLRNDFSINSYDPLEESKYLEIHIKHINALKLEIAEINLFENSKDKIPYLEMLISYFFELSKIPVNYWNRSNEKFSEKSLEKIQQTFKLNLLHQFGIIEFLKQVWTKNNVSMGLEFLIEKLINEPHGSIQPRLSSKQDPKLRTKSADKKLQEFLDNFKLEIDKIKLP</sequence>
<dbReference type="AlphaFoldDB" id="A0A9D7XCH7"/>
<proteinExistence type="predicted"/>
<evidence type="ECO:0000313" key="1">
    <source>
        <dbReference type="EMBL" id="MBK9716784.1"/>
    </source>
</evidence>
<gene>
    <name evidence="1" type="ORF">IPO85_04580</name>
</gene>